<evidence type="ECO:0000259" key="6">
    <source>
        <dbReference type="PROSITE" id="PS50305"/>
    </source>
</evidence>
<feature type="compositionally biased region" description="Pro residues" evidence="5">
    <location>
        <begin position="232"/>
        <end position="246"/>
    </location>
</feature>
<feature type="compositionally biased region" description="Polar residues" evidence="5">
    <location>
        <begin position="606"/>
        <end position="631"/>
    </location>
</feature>
<evidence type="ECO:0000256" key="2">
    <source>
        <dbReference type="ARBA" id="ARBA00022679"/>
    </source>
</evidence>
<reference evidence="7 8" key="1">
    <citation type="journal article" date="2015" name="Genome Biol. Evol.">
        <title>Phylogenomic analyses indicate that early fungi evolved digesting cell walls of algal ancestors of land plants.</title>
        <authorList>
            <person name="Chang Y."/>
            <person name="Wang S."/>
            <person name="Sekimoto S."/>
            <person name="Aerts A.L."/>
            <person name="Choi C."/>
            <person name="Clum A."/>
            <person name="LaButti K.M."/>
            <person name="Lindquist E.A."/>
            <person name="Yee Ngan C."/>
            <person name="Ohm R.A."/>
            <person name="Salamov A.A."/>
            <person name="Grigoriev I.V."/>
            <person name="Spatafora J.W."/>
            <person name="Berbee M.L."/>
        </authorList>
    </citation>
    <scope>NUCLEOTIDE SEQUENCE [LARGE SCALE GENOMIC DNA]</scope>
    <source>
        <strain evidence="7 8">JEL478</strain>
    </source>
</reference>
<evidence type="ECO:0000256" key="5">
    <source>
        <dbReference type="SAM" id="MobiDB-lite"/>
    </source>
</evidence>
<dbReference type="GO" id="GO:0017136">
    <property type="term" value="F:histone deacetylase activity, NAD-dependent"/>
    <property type="evidence" value="ECO:0007669"/>
    <property type="project" value="TreeGrafter"/>
</dbReference>
<dbReference type="InterPro" id="IPR026590">
    <property type="entry name" value="Ssirtuin_cat_dom"/>
</dbReference>
<dbReference type="EMBL" id="KQ965731">
    <property type="protein sequence ID" value="KXS22093.1"/>
    <property type="molecule type" value="Genomic_DNA"/>
</dbReference>
<feature type="region of interest" description="Disordered" evidence="5">
    <location>
        <begin position="573"/>
        <end position="683"/>
    </location>
</feature>
<evidence type="ECO:0000256" key="1">
    <source>
        <dbReference type="ARBA" id="ARBA00006924"/>
    </source>
</evidence>
<dbReference type="GO" id="GO:0070403">
    <property type="term" value="F:NAD+ binding"/>
    <property type="evidence" value="ECO:0007669"/>
    <property type="project" value="InterPro"/>
</dbReference>
<dbReference type="OrthoDB" id="2919105at2759"/>
<evidence type="ECO:0000313" key="7">
    <source>
        <dbReference type="EMBL" id="KXS22093.1"/>
    </source>
</evidence>
<dbReference type="AlphaFoldDB" id="A0A139AZV9"/>
<keyword evidence="2" id="KW-0808">Transferase</keyword>
<dbReference type="InterPro" id="IPR003000">
    <property type="entry name" value="Sirtuin"/>
</dbReference>
<evidence type="ECO:0000256" key="3">
    <source>
        <dbReference type="ARBA" id="ARBA00023027"/>
    </source>
</evidence>
<dbReference type="Pfam" id="PF02146">
    <property type="entry name" value="SIR2"/>
    <property type="match status" value="2"/>
</dbReference>
<feature type="region of interest" description="Disordered" evidence="5">
    <location>
        <begin position="148"/>
        <end position="313"/>
    </location>
</feature>
<feature type="compositionally biased region" description="Polar residues" evidence="5">
    <location>
        <begin position="253"/>
        <end position="266"/>
    </location>
</feature>
<dbReference type="InterPro" id="IPR029035">
    <property type="entry name" value="DHS-like_NAD/FAD-binding_dom"/>
</dbReference>
<dbReference type="SUPFAM" id="SSF52467">
    <property type="entry name" value="DHS-like NAD/FAD-binding domain"/>
    <property type="match status" value="2"/>
</dbReference>
<feature type="compositionally biased region" description="Low complexity" evidence="5">
    <location>
        <begin position="377"/>
        <end position="395"/>
    </location>
</feature>
<dbReference type="GO" id="GO:0005634">
    <property type="term" value="C:nucleus"/>
    <property type="evidence" value="ECO:0007669"/>
    <property type="project" value="TreeGrafter"/>
</dbReference>
<proteinExistence type="inferred from homology"/>
<dbReference type="InterPro" id="IPR050134">
    <property type="entry name" value="NAD-dep_sirtuin_deacylases"/>
</dbReference>
<feature type="compositionally biased region" description="Polar residues" evidence="5">
    <location>
        <begin position="180"/>
        <end position="204"/>
    </location>
</feature>
<organism evidence="7 8">
    <name type="scientific">Gonapodya prolifera (strain JEL478)</name>
    <name type="common">Monoblepharis prolifera</name>
    <dbReference type="NCBI Taxonomy" id="1344416"/>
    <lineage>
        <taxon>Eukaryota</taxon>
        <taxon>Fungi</taxon>
        <taxon>Fungi incertae sedis</taxon>
        <taxon>Chytridiomycota</taxon>
        <taxon>Chytridiomycota incertae sedis</taxon>
        <taxon>Monoblepharidomycetes</taxon>
        <taxon>Monoblepharidales</taxon>
        <taxon>Gonapodyaceae</taxon>
        <taxon>Gonapodya</taxon>
    </lineage>
</organism>
<feature type="compositionally biased region" description="Polar residues" evidence="5">
    <location>
        <begin position="364"/>
        <end position="373"/>
    </location>
</feature>
<dbReference type="PANTHER" id="PTHR11085:SF8">
    <property type="entry name" value="NAD-DEPENDENT HISTONE DEACETYLASE HST3"/>
    <property type="match status" value="1"/>
</dbReference>
<dbReference type="Gene3D" id="3.40.50.1220">
    <property type="entry name" value="TPP-binding domain"/>
    <property type="match status" value="2"/>
</dbReference>
<sequence>MSRPNPDPGGVSGMQEAARAVGRARRAIVVTGAGVSVSGGIPDFRSSNGLYTLVKHRFPTAARSGKDLFDATLFSDPASTRAFYCFISELKEMADRATPTPAHRLIRDLDERGSLVRCYTQNIDGLEGRVGFETDLDVAVEVAAGKKGSAHGAAQMPALGPTTPAPARSMSSHSPLSGSGNATVPTTVSRNTTSPAFPSMSLLSSPAAHEIANTTPPSQIHRPSTFSAAPGTPSPAPPPSLGPPIAKPHLTASPEQSSVRSPSTLASRHGAASAPPTQTPFPQDRETHHGNSKGTQDADIRCRTPLGDADRTRARDSFTELLAGSSVSGSNGTSSVDALGTISGPVFSSTEPDVFKLFASPSGFTSTSNASPLTPNPSTRALTPPTPTPTVVTPGTPAPLPSSNRPPLRVVQLHGNLSHLVCFLCRHRVPFSHPLHSVTSSGEAPPCPRCEEERDIRRALGKRERGVGRLRPDVVLYNEVHERGDLIADLTSQDLRKRPDLLLVMGTSLKIPGVRRLVKDVARAVRAVRGGATVLVNATAPGKEWDDVFDHVVVGEADGMAEEVWKRWREGDQRRVDGEGEKENIEESGNDRGKLYKPSPPRAPGSLTSTVIPSSYANASLSTKPRGNTSPGLKAPKLSLQSSTTRVKKKTTSKPTTKSSRGVAKAKEPSSTRAGPTLAKPRGKMSIEVLLSPFKPSALRGLMGLSNPATTSDTRGAPTVQNENVVADTTTTSGAALSTTQHTLSSAANPTKRLHVEMANGIEPNQLVGDSNGRGAFEENPSKRMKMMTGNSGVTNEGPSIGEIPGGAQGKVQANWGGLIGGGSQGNLMSSFRVVKRSVPTMGTVDKAKEKTESEMGGKLAHVLFGPDDSVAETQRGEEARVLVG</sequence>
<keyword evidence="8" id="KW-1185">Reference proteome</keyword>
<keyword evidence="3" id="KW-0520">NAD</keyword>
<comment type="similarity">
    <text evidence="1">Belongs to the sirtuin family. Class I subfamily.</text>
</comment>
<comment type="caution">
    <text evidence="4">Lacks conserved residue(s) required for the propagation of feature annotation.</text>
</comment>
<dbReference type="STRING" id="1344416.A0A139AZV9"/>
<gene>
    <name evidence="7" type="ORF">M427DRAFT_106492</name>
</gene>
<accession>A0A139AZV9</accession>
<protein>
    <submittedName>
        <fullName evidence="7">DHS-like NAD/FAD-binding domain-containing protein</fullName>
    </submittedName>
</protein>
<evidence type="ECO:0000256" key="4">
    <source>
        <dbReference type="PROSITE-ProRule" id="PRU00236"/>
    </source>
</evidence>
<dbReference type="PANTHER" id="PTHR11085">
    <property type="entry name" value="NAD-DEPENDENT PROTEIN DEACYLASE SIRTUIN-5, MITOCHONDRIAL-RELATED"/>
    <property type="match status" value="1"/>
</dbReference>
<dbReference type="Proteomes" id="UP000070544">
    <property type="component" value="Unassembled WGS sequence"/>
</dbReference>
<feature type="domain" description="Deacetylase sirtuin-type" evidence="6">
    <location>
        <begin position="7"/>
        <end position="579"/>
    </location>
</feature>
<feature type="compositionally biased region" description="Basic and acidic residues" evidence="5">
    <location>
        <begin position="573"/>
        <end position="594"/>
    </location>
</feature>
<feature type="region of interest" description="Disordered" evidence="5">
    <location>
        <begin position="364"/>
        <end position="403"/>
    </location>
</feature>
<feature type="compositionally biased region" description="Polar residues" evidence="5">
    <location>
        <begin position="212"/>
        <end position="222"/>
    </location>
</feature>
<evidence type="ECO:0000313" key="8">
    <source>
        <dbReference type="Proteomes" id="UP000070544"/>
    </source>
</evidence>
<feature type="compositionally biased region" description="Basic and acidic residues" evidence="5">
    <location>
        <begin position="296"/>
        <end position="313"/>
    </location>
</feature>
<feature type="compositionally biased region" description="Low complexity" evidence="5">
    <location>
        <begin position="169"/>
        <end position="179"/>
    </location>
</feature>
<dbReference type="PROSITE" id="PS50305">
    <property type="entry name" value="SIRTUIN"/>
    <property type="match status" value="1"/>
</dbReference>
<name>A0A139AZV9_GONPJ</name>